<gene>
    <name evidence="1" type="ordered locus">DMR_14970</name>
</gene>
<evidence type="ECO:0000313" key="2">
    <source>
        <dbReference type="Proteomes" id="UP000009071"/>
    </source>
</evidence>
<organism evidence="1 2">
    <name type="scientific">Solidesulfovibrio magneticus (strain ATCC 700980 / DSM 13731 / RS-1)</name>
    <name type="common">Desulfovibrio magneticus</name>
    <dbReference type="NCBI Taxonomy" id="573370"/>
    <lineage>
        <taxon>Bacteria</taxon>
        <taxon>Pseudomonadati</taxon>
        <taxon>Thermodesulfobacteriota</taxon>
        <taxon>Desulfovibrionia</taxon>
        <taxon>Desulfovibrionales</taxon>
        <taxon>Desulfovibrionaceae</taxon>
        <taxon>Solidesulfovibrio</taxon>
    </lineage>
</organism>
<dbReference type="KEGG" id="dma:DMR_14970"/>
<proteinExistence type="predicted"/>
<name>C4XNL3_SOLM1</name>
<sequence>MTGAMSEWDAHFINELAEAEFEALPIDIRAKLTRALDLLRAKGITVLAMPLARHVEGKVWELRATGRDGIGRSLYVAASGRRLLILRSFIKKTQKTPRVEIEIALKRLSEVE</sequence>
<reference evidence="1 2" key="1">
    <citation type="journal article" date="2009" name="Genome Res.">
        <title>Whole genome sequence of Desulfovibrio magneticus strain RS-1 revealed common gene clusters in magnetotactic bacteria.</title>
        <authorList>
            <person name="Nakazawa H."/>
            <person name="Arakaki A."/>
            <person name="Narita-Yamada S."/>
            <person name="Yashiro I."/>
            <person name="Jinno K."/>
            <person name="Aoki N."/>
            <person name="Tsuruyama A."/>
            <person name="Okamura Y."/>
            <person name="Tanikawa S."/>
            <person name="Fujita N."/>
            <person name="Takeyama H."/>
            <person name="Matsunaga T."/>
        </authorList>
    </citation>
    <scope>NUCLEOTIDE SEQUENCE [LARGE SCALE GENOMIC DNA]</scope>
    <source>
        <strain evidence="2">ATCC 700980 / DSM 13731 / RS-1</strain>
    </source>
</reference>
<evidence type="ECO:0008006" key="3">
    <source>
        <dbReference type="Google" id="ProtNLM"/>
    </source>
</evidence>
<dbReference type="InterPro" id="IPR009241">
    <property type="entry name" value="HigB-like"/>
</dbReference>
<dbReference type="eggNOG" id="COG4679">
    <property type="taxonomic scope" value="Bacteria"/>
</dbReference>
<dbReference type="Pfam" id="PF05973">
    <property type="entry name" value="Gp49"/>
    <property type="match status" value="1"/>
</dbReference>
<dbReference type="HOGENOM" id="CLU_122734_6_1_7"/>
<keyword evidence="2" id="KW-1185">Reference proteome</keyword>
<dbReference type="Proteomes" id="UP000009071">
    <property type="component" value="Chromosome"/>
</dbReference>
<accession>C4XNL3</accession>
<protein>
    <recommendedName>
        <fullName evidence="3">Phage-related protein</fullName>
    </recommendedName>
</protein>
<dbReference type="STRING" id="573370.DMR_14970"/>
<dbReference type="AlphaFoldDB" id="C4XNL3"/>
<dbReference type="EMBL" id="AP010904">
    <property type="protein sequence ID" value="BAH74988.1"/>
    <property type="molecule type" value="Genomic_DNA"/>
</dbReference>
<evidence type="ECO:0000313" key="1">
    <source>
        <dbReference type="EMBL" id="BAH74988.1"/>
    </source>
</evidence>